<gene>
    <name evidence="2" type="ORF">GCM10007301_22740</name>
</gene>
<proteinExistence type="predicted"/>
<dbReference type="EMBL" id="BMCT01000002">
    <property type="protein sequence ID" value="GGF62470.1"/>
    <property type="molecule type" value="Genomic_DNA"/>
</dbReference>
<evidence type="ECO:0000313" key="3">
    <source>
        <dbReference type="Proteomes" id="UP000606044"/>
    </source>
</evidence>
<keyword evidence="3" id="KW-1185">Reference proteome</keyword>
<feature type="region of interest" description="Disordered" evidence="1">
    <location>
        <begin position="87"/>
        <end position="106"/>
    </location>
</feature>
<dbReference type="AlphaFoldDB" id="A0A917FB69"/>
<evidence type="ECO:0000313" key="2">
    <source>
        <dbReference type="EMBL" id="GGF62470.1"/>
    </source>
</evidence>
<comment type="caution">
    <text evidence="2">The sequence shown here is derived from an EMBL/GenBank/DDBJ whole genome shotgun (WGS) entry which is preliminary data.</text>
</comment>
<evidence type="ECO:0000256" key="1">
    <source>
        <dbReference type="SAM" id="MobiDB-lite"/>
    </source>
</evidence>
<name>A0A917FB69_9HYPH</name>
<organism evidence="2 3">
    <name type="scientific">Azorhizobium oxalatiphilum</name>
    <dbReference type="NCBI Taxonomy" id="980631"/>
    <lineage>
        <taxon>Bacteria</taxon>
        <taxon>Pseudomonadati</taxon>
        <taxon>Pseudomonadota</taxon>
        <taxon>Alphaproteobacteria</taxon>
        <taxon>Hyphomicrobiales</taxon>
        <taxon>Xanthobacteraceae</taxon>
        <taxon>Azorhizobium</taxon>
    </lineage>
</organism>
<dbReference type="Proteomes" id="UP000606044">
    <property type="component" value="Unassembled WGS sequence"/>
</dbReference>
<sequence>MRCIGDVGNDGRGKCTKLLGQLSDPLVPARDENDVHALLYQEPGRGFSDPARGTGDDGDLPAEFLHFHDVCIPLTLCCLALRQSASASDPGLEVYGTPLHGTDVGA</sequence>
<protein>
    <submittedName>
        <fullName evidence="2">Uncharacterized protein</fullName>
    </submittedName>
</protein>
<reference evidence="2" key="2">
    <citation type="submission" date="2020-09" db="EMBL/GenBank/DDBJ databases">
        <authorList>
            <person name="Sun Q."/>
            <person name="Sedlacek I."/>
        </authorList>
    </citation>
    <scope>NUCLEOTIDE SEQUENCE</scope>
    <source>
        <strain evidence="2">CCM 7897</strain>
    </source>
</reference>
<accession>A0A917FB69</accession>
<reference evidence="2" key="1">
    <citation type="journal article" date="2014" name="Int. J. Syst. Evol. Microbiol.">
        <title>Complete genome sequence of Corynebacterium casei LMG S-19264T (=DSM 44701T), isolated from a smear-ripened cheese.</title>
        <authorList>
            <consortium name="US DOE Joint Genome Institute (JGI-PGF)"/>
            <person name="Walter F."/>
            <person name="Albersmeier A."/>
            <person name="Kalinowski J."/>
            <person name="Ruckert C."/>
        </authorList>
    </citation>
    <scope>NUCLEOTIDE SEQUENCE</scope>
    <source>
        <strain evidence="2">CCM 7897</strain>
    </source>
</reference>